<evidence type="ECO:0000313" key="13">
    <source>
        <dbReference type="Proteomes" id="UP001338125"/>
    </source>
</evidence>
<comment type="similarity">
    <text evidence="1 7">Belongs to the NOB1 family.</text>
</comment>
<feature type="compositionally biased region" description="Low complexity" evidence="8">
    <location>
        <begin position="283"/>
        <end position="293"/>
    </location>
</feature>
<feature type="region of interest" description="Disordered" evidence="8">
    <location>
        <begin position="182"/>
        <end position="349"/>
    </location>
</feature>
<proteinExistence type="inferred from homology"/>
<dbReference type="SUPFAM" id="SSF144206">
    <property type="entry name" value="NOB1 zinc finger-like"/>
    <property type="match status" value="1"/>
</dbReference>
<dbReference type="InterPro" id="IPR014881">
    <property type="entry name" value="NOB1_Zn-bd"/>
</dbReference>
<feature type="compositionally biased region" description="Basic and acidic residues" evidence="8">
    <location>
        <begin position="479"/>
        <end position="490"/>
    </location>
</feature>
<dbReference type="InterPro" id="IPR036283">
    <property type="entry name" value="NOB1_Zf-like_sf"/>
</dbReference>
<keyword evidence="2" id="KW-0540">Nuclease</keyword>
<keyword evidence="6 7" id="KW-0539">Nucleus</keyword>
<comment type="function">
    <text evidence="7">Required for the synthesis of 40S ribosome subunits. Has a role in processing 20S pre-rRNA into the mature 18S rRNA, where it is required for cleavage at the 3' end of the mature 18S rRNA (D-site). Accompanies the 20S pre-rRNA from the nucleus to the cytoplasm.</text>
</comment>
<organism evidence="12 13">
    <name type="scientific">Cladobotryum mycophilum</name>
    <dbReference type="NCBI Taxonomy" id="491253"/>
    <lineage>
        <taxon>Eukaryota</taxon>
        <taxon>Fungi</taxon>
        <taxon>Dikarya</taxon>
        <taxon>Ascomycota</taxon>
        <taxon>Pezizomycotina</taxon>
        <taxon>Sordariomycetes</taxon>
        <taxon>Hypocreomycetidae</taxon>
        <taxon>Hypocreales</taxon>
        <taxon>Hypocreaceae</taxon>
        <taxon>Cladobotryum</taxon>
    </lineage>
</organism>
<keyword evidence="9" id="KW-0812">Transmembrane</keyword>
<dbReference type="Pfam" id="PF17146">
    <property type="entry name" value="PIN_6"/>
    <property type="match status" value="1"/>
</dbReference>
<evidence type="ECO:0000259" key="10">
    <source>
        <dbReference type="Pfam" id="PF08772"/>
    </source>
</evidence>
<evidence type="ECO:0000256" key="1">
    <source>
        <dbReference type="ARBA" id="ARBA00005858"/>
    </source>
</evidence>
<dbReference type="Gene3D" id="6.20.210.10">
    <property type="entry name" value="Nin one binding (NOB1), Zn-ribbon-like"/>
    <property type="match status" value="1"/>
</dbReference>
<keyword evidence="4" id="KW-0378">Hydrolase</keyword>
<feature type="transmembrane region" description="Helical" evidence="9">
    <location>
        <begin position="12"/>
        <end position="35"/>
    </location>
</feature>
<keyword evidence="9" id="KW-1133">Transmembrane helix</keyword>
<dbReference type="Pfam" id="PF08772">
    <property type="entry name" value="Zn_ribbon_NOB1"/>
    <property type="match status" value="1"/>
</dbReference>
<dbReference type="PIRSF" id="PIRSF037125">
    <property type="entry name" value="D-site_20S_pre-rRNA_nuclease"/>
    <property type="match status" value="1"/>
</dbReference>
<comment type="subcellular location">
    <subcellularLocation>
        <location evidence="7">Nucleus</location>
        <location evidence="7">Nucleolus</location>
    </subcellularLocation>
</comment>
<dbReference type="GO" id="GO:0004519">
    <property type="term" value="F:endonuclease activity"/>
    <property type="evidence" value="ECO:0007669"/>
    <property type="project" value="UniProtKB-KW"/>
</dbReference>
<evidence type="ECO:0000256" key="6">
    <source>
        <dbReference type="ARBA" id="ARBA00023242"/>
    </source>
</evidence>
<keyword evidence="12" id="KW-0255">Endonuclease</keyword>
<dbReference type="PANTHER" id="PTHR12814">
    <property type="entry name" value="RNA-BINDING PROTEIN NOB1"/>
    <property type="match status" value="1"/>
</dbReference>
<dbReference type="EMBL" id="JAVFKD010000012">
    <property type="protein sequence ID" value="KAK5994107.1"/>
    <property type="molecule type" value="Genomic_DNA"/>
</dbReference>
<protein>
    <recommendedName>
        <fullName evidence="7">20S-pre-rRNA D-site endonuclease NOB1</fullName>
    </recommendedName>
</protein>
<dbReference type="InterPro" id="IPR033411">
    <property type="entry name" value="Ribonuclease_PIN"/>
</dbReference>
<evidence type="ECO:0000256" key="3">
    <source>
        <dbReference type="ARBA" id="ARBA00022723"/>
    </source>
</evidence>
<feature type="transmembrane region" description="Helical" evidence="9">
    <location>
        <begin position="47"/>
        <end position="67"/>
    </location>
</feature>
<accession>A0ABR0SPJ9</accession>
<name>A0ABR0SPJ9_9HYPO</name>
<dbReference type="Proteomes" id="UP001338125">
    <property type="component" value="Unassembled WGS sequence"/>
</dbReference>
<evidence type="ECO:0000256" key="9">
    <source>
        <dbReference type="SAM" id="Phobius"/>
    </source>
</evidence>
<keyword evidence="5 7" id="KW-0862">Zinc</keyword>
<reference evidence="12 13" key="1">
    <citation type="submission" date="2024-01" db="EMBL/GenBank/DDBJ databases">
        <title>Complete genome of Cladobotryum mycophilum ATHUM6906.</title>
        <authorList>
            <person name="Christinaki A.C."/>
            <person name="Myridakis A.I."/>
            <person name="Kouvelis V.N."/>
        </authorList>
    </citation>
    <scope>NUCLEOTIDE SEQUENCE [LARGE SCALE GENOMIC DNA]</scope>
    <source>
        <strain evidence="12 13">ATHUM6906</strain>
    </source>
</reference>
<evidence type="ECO:0000256" key="8">
    <source>
        <dbReference type="SAM" id="MobiDB-lite"/>
    </source>
</evidence>
<feature type="region of interest" description="Disordered" evidence="8">
    <location>
        <begin position="479"/>
        <end position="532"/>
    </location>
</feature>
<dbReference type="PANTHER" id="PTHR12814:SF2">
    <property type="entry name" value="RNA-BINDING PROTEIN NOB1"/>
    <property type="match status" value="1"/>
</dbReference>
<comment type="caution">
    <text evidence="12">The sequence shown here is derived from an EMBL/GenBank/DDBJ whole genome shotgun (WGS) entry which is preliminary data.</text>
</comment>
<gene>
    <name evidence="12" type="ORF">PT974_07547</name>
</gene>
<dbReference type="CDD" id="cd09876">
    <property type="entry name" value="PIN_Nob1-like"/>
    <property type="match status" value="1"/>
</dbReference>
<evidence type="ECO:0000313" key="12">
    <source>
        <dbReference type="EMBL" id="KAK5994107.1"/>
    </source>
</evidence>
<feature type="domain" description="Ribonuclease PIN" evidence="11">
    <location>
        <begin position="101"/>
        <end position="176"/>
    </location>
</feature>
<keyword evidence="3 7" id="KW-0479">Metal-binding</keyword>
<evidence type="ECO:0000256" key="7">
    <source>
        <dbReference type="PIRNR" id="PIRNR037125"/>
    </source>
</evidence>
<evidence type="ECO:0000256" key="4">
    <source>
        <dbReference type="ARBA" id="ARBA00022801"/>
    </source>
</evidence>
<keyword evidence="13" id="KW-1185">Reference proteome</keyword>
<dbReference type="Gene3D" id="3.40.50.1010">
    <property type="entry name" value="5'-nuclease"/>
    <property type="match status" value="1"/>
</dbReference>
<sequence>MLTVVFVTINTRAVVFGVVPFTIMMFGVGPFIILTTTIEITIEIASVIRLFIVLKSSVVALLGVYVFSQHLVIRKGLGDGDTIEPGSRYRPVDQERPPASVLLAKAEKLYTLPVIISEIRDAATRSRVETTLLPFITLRSPKPESLKFVANFAKKTGDFAVLSRPDLEVLALGYELECERNGGDWRLRNTPGQKSVNGRPPQKLATEESQETKQEGQETEQAEQTQSTDETQDEQVEAVHEEVETEVEAGLQKLDLEEPINEGSQVETLETKQEGDQVVNDSQPTEETVPPTEGEGEKGEEITEEQPIEVTEEEEEEDDDDGEGWITPSNLKKHQAKDSGSAGTNQSPQRTLQAAILTSDYAMQNVALRINLNLVTPTLARITYLKNWVLRCHGCFAVCKDMEKQFCPKCGQQTLTRTSCSTDEHGNFKVHLKRNFQWNTRGNVFSVPKPVHGSSNGRLPKHVGGKNGWGRDLILAEDQKEHVKQQDEQRRQRKKDIMDDDFLPSLLSGDRHGGGGKIRVGAGRAINSRRKR</sequence>
<evidence type="ECO:0000256" key="2">
    <source>
        <dbReference type="ARBA" id="ARBA00022722"/>
    </source>
</evidence>
<feature type="compositionally biased region" description="Acidic residues" evidence="8">
    <location>
        <begin position="302"/>
        <end position="323"/>
    </location>
</feature>
<dbReference type="InterPro" id="IPR017117">
    <property type="entry name" value="Nob1_euk"/>
</dbReference>
<evidence type="ECO:0000259" key="11">
    <source>
        <dbReference type="Pfam" id="PF17146"/>
    </source>
</evidence>
<feature type="domain" description="Nin one binding (NOB1) Zn-ribbon-like" evidence="10">
    <location>
        <begin position="382"/>
        <end position="453"/>
    </location>
</feature>
<dbReference type="InterPro" id="IPR039907">
    <property type="entry name" value="NOB1"/>
</dbReference>
<keyword evidence="9" id="KW-0472">Membrane</keyword>
<evidence type="ECO:0000256" key="5">
    <source>
        <dbReference type="ARBA" id="ARBA00022833"/>
    </source>
</evidence>